<evidence type="ECO:0000256" key="1">
    <source>
        <dbReference type="SAM" id="MobiDB-lite"/>
    </source>
</evidence>
<proteinExistence type="predicted"/>
<dbReference type="RefSeq" id="WP_147928484.1">
    <property type="nucleotide sequence ID" value="NZ_VKAC01000019.1"/>
</dbReference>
<dbReference type="Proteomes" id="UP000321234">
    <property type="component" value="Unassembled WGS sequence"/>
</dbReference>
<feature type="region of interest" description="Disordered" evidence="1">
    <location>
        <begin position="1"/>
        <end position="30"/>
    </location>
</feature>
<organism evidence="2 3">
    <name type="scientific">Quadrisphaera setariae</name>
    <dbReference type="NCBI Taxonomy" id="2593304"/>
    <lineage>
        <taxon>Bacteria</taxon>
        <taxon>Bacillati</taxon>
        <taxon>Actinomycetota</taxon>
        <taxon>Actinomycetes</taxon>
        <taxon>Kineosporiales</taxon>
        <taxon>Kineosporiaceae</taxon>
        <taxon>Quadrisphaera</taxon>
    </lineage>
</organism>
<reference evidence="2 3" key="1">
    <citation type="submission" date="2019-07" db="EMBL/GenBank/DDBJ databases">
        <title>Quadrisphaera sp. strain DD2A genome sequencing and assembly.</title>
        <authorList>
            <person name="Kim I."/>
        </authorList>
    </citation>
    <scope>NUCLEOTIDE SEQUENCE [LARGE SCALE GENOMIC DNA]</scope>
    <source>
        <strain evidence="2 3">DD2A</strain>
    </source>
</reference>
<keyword evidence="3" id="KW-1185">Reference proteome</keyword>
<name>A0A5C8Z425_9ACTN</name>
<evidence type="ECO:0000313" key="2">
    <source>
        <dbReference type="EMBL" id="TXR51690.1"/>
    </source>
</evidence>
<gene>
    <name evidence="2" type="ORF">FMM08_21960</name>
</gene>
<comment type="caution">
    <text evidence="2">The sequence shown here is derived from an EMBL/GenBank/DDBJ whole genome shotgun (WGS) entry which is preliminary data.</text>
</comment>
<accession>A0A5C8Z425</accession>
<dbReference type="AlphaFoldDB" id="A0A5C8Z425"/>
<sequence>MTSSAPPVWAVGDDADPPTARTGSPEVEPEVERDAFDLDDHDDDHLVRFRTSWWTRALSEDPLTGSIAERRRIRPAIAAAVTGDPGPDQLAALDALQAALGQACDIPGLALSSREWTEVVAASDRCAS</sequence>
<evidence type="ECO:0000313" key="3">
    <source>
        <dbReference type="Proteomes" id="UP000321234"/>
    </source>
</evidence>
<dbReference type="EMBL" id="VKAC01000019">
    <property type="protein sequence ID" value="TXR51690.1"/>
    <property type="molecule type" value="Genomic_DNA"/>
</dbReference>
<protein>
    <submittedName>
        <fullName evidence="2">Uncharacterized protein</fullName>
    </submittedName>
</protein>